<keyword evidence="6" id="KW-0131">Cell cycle</keyword>
<comment type="caution">
    <text evidence="10">The sequence shown here is derived from an EMBL/GenBank/DDBJ whole genome shotgun (WGS) entry which is preliminary data.</text>
</comment>
<sequence>SMESKGEARRIRIIYYLSRMGRIEHPHLIRVHHPTRSDVHLLDIKRWFSDLRGKDMPESFAWSYKRISPEVKELIVLKYRRYRTGYVWQDLTDDDLITPVSNNEYVLKGSEIVSSPCFAAAAFPTGGNANLHLHPSPCIILIFFPEKLIDFETDPSSYNQKHHQEGELMERLKPCGGNHVKPTPNLIIDIPTGMNSPFRIINSESPLRGSEASVVTDDSTSNKGEQEEPCTRSDSQKCDYGESRPSFSALLPGLHTDTWGKNNLEKINNASRRYIHTPTSSLSSSSQSQAPFAKSKSYSSGGAAQVLRNLIHCGTVDTDDSATITINPVCNNSSNMVPVSMTYICRERGQLLGGSARIFGTPNWNQRNSQNTVR</sequence>
<evidence type="ECO:0000256" key="4">
    <source>
        <dbReference type="ARBA" id="ARBA00022618"/>
    </source>
</evidence>
<dbReference type="PANTHER" id="PTHR31083:SF5">
    <property type="entry name" value="PROTEIN SOSEKI 1"/>
    <property type="match status" value="1"/>
</dbReference>
<feature type="region of interest" description="Disordered" evidence="8">
    <location>
        <begin position="277"/>
        <end position="297"/>
    </location>
</feature>
<evidence type="ECO:0000256" key="6">
    <source>
        <dbReference type="ARBA" id="ARBA00023306"/>
    </source>
</evidence>
<evidence type="ECO:0000313" key="10">
    <source>
        <dbReference type="EMBL" id="KAK6933676.1"/>
    </source>
</evidence>
<keyword evidence="11" id="KW-1185">Reference proteome</keyword>
<dbReference type="Proteomes" id="UP001370490">
    <property type="component" value="Unassembled WGS sequence"/>
</dbReference>
<name>A0AAN8ZD20_9MAGN</name>
<keyword evidence="5" id="KW-0472">Membrane</keyword>
<dbReference type="Pfam" id="PF06136">
    <property type="entry name" value="SOK"/>
    <property type="match status" value="1"/>
</dbReference>
<evidence type="ECO:0000256" key="5">
    <source>
        <dbReference type="ARBA" id="ARBA00023136"/>
    </source>
</evidence>
<evidence type="ECO:0000256" key="7">
    <source>
        <dbReference type="ARBA" id="ARBA00024211"/>
    </source>
</evidence>
<protein>
    <submittedName>
        <fullName evidence="10">Protein SOSEKI</fullName>
    </submittedName>
</protein>
<reference evidence="10 11" key="1">
    <citation type="submission" date="2023-12" db="EMBL/GenBank/DDBJ databases">
        <title>A high-quality genome assembly for Dillenia turbinata (Dilleniales).</title>
        <authorList>
            <person name="Chanderbali A."/>
        </authorList>
    </citation>
    <scope>NUCLEOTIDE SEQUENCE [LARGE SCALE GENOMIC DNA]</scope>
    <source>
        <strain evidence="10">LSX21</strain>
        <tissue evidence="10">Leaf</tissue>
    </source>
</reference>
<evidence type="ECO:0000256" key="3">
    <source>
        <dbReference type="ARBA" id="ARBA00022475"/>
    </source>
</evidence>
<dbReference type="PANTHER" id="PTHR31083">
    <property type="entry name" value="UPSTREAM OF FLC PROTEIN (DUF966)"/>
    <property type="match status" value="1"/>
</dbReference>
<dbReference type="EMBL" id="JBAMMX010000009">
    <property type="protein sequence ID" value="KAK6933676.1"/>
    <property type="molecule type" value="Genomic_DNA"/>
</dbReference>
<feature type="domain" description="SOSEKI DIX-like" evidence="9">
    <location>
        <begin position="12"/>
        <end position="113"/>
    </location>
</feature>
<feature type="non-terminal residue" evidence="10">
    <location>
        <position position="1"/>
    </location>
</feature>
<organism evidence="10 11">
    <name type="scientific">Dillenia turbinata</name>
    <dbReference type="NCBI Taxonomy" id="194707"/>
    <lineage>
        <taxon>Eukaryota</taxon>
        <taxon>Viridiplantae</taxon>
        <taxon>Streptophyta</taxon>
        <taxon>Embryophyta</taxon>
        <taxon>Tracheophyta</taxon>
        <taxon>Spermatophyta</taxon>
        <taxon>Magnoliopsida</taxon>
        <taxon>eudicotyledons</taxon>
        <taxon>Gunneridae</taxon>
        <taxon>Pentapetalae</taxon>
        <taxon>Dilleniales</taxon>
        <taxon>Dilleniaceae</taxon>
        <taxon>Dillenia</taxon>
    </lineage>
</organism>
<dbReference type="GO" id="GO:0051301">
    <property type="term" value="P:cell division"/>
    <property type="evidence" value="ECO:0007669"/>
    <property type="project" value="UniProtKB-KW"/>
</dbReference>
<dbReference type="GO" id="GO:0005886">
    <property type="term" value="C:plasma membrane"/>
    <property type="evidence" value="ECO:0007669"/>
    <property type="project" value="UniProtKB-SubCell"/>
</dbReference>
<evidence type="ECO:0000256" key="8">
    <source>
        <dbReference type="SAM" id="MobiDB-lite"/>
    </source>
</evidence>
<evidence type="ECO:0000313" key="11">
    <source>
        <dbReference type="Proteomes" id="UP001370490"/>
    </source>
</evidence>
<comment type="subcellular location">
    <subcellularLocation>
        <location evidence="1">Cell membrane</location>
        <topology evidence="1">Peripheral membrane protein</topology>
        <orientation evidence="1">Cytoplasmic side</orientation>
    </subcellularLocation>
</comment>
<keyword evidence="4" id="KW-0132">Cell division</keyword>
<dbReference type="InterPro" id="IPR010369">
    <property type="entry name" value="SOK"/>
</dbReference>
<keyword evidence="3" id="KW-1003">Cell membrane</keyword>
<gene>
    <name evidence="10" type="ORF">RJ641_036570</name>
</gene>
<comment type="similarity">
    <text evidence="7">Belongs to the SOSEKI family.</text>
</comment>
<dbReference type="InterPro" id="IPR048351">
    <property type="entry name" value="SOK_DIX"/>
</dbReference>
<proteinExistence type="inferred from homology"/>
<evidence type="ECO:0000256" key="1">
    <source>
        <dbReference type="ARBA" id="ARBA00004413"/>
    </source>
</evidence>
<accession>A0AAN8ZD20</accession>
<dbReference type="AlphaFoldDB" id="A0AAN8ZD20"/>
<evidence type="ECO:0000256" key="2">
    <source>
        <dbReference type="ARBA" id="ARBA00022473"/>
    </source>
</evidence>
<dbReference type="GO" id="GO:0051258">
    <property type="term" value="P:protein polymerization"/>
    <property type="evidence" value="ECO:0007669"/>
    <property type="project" value="UniProtKB-ARBA"/>
</dbReference>
<evidence type="ECO:0000259" key="9">
    <source>
        <dbReference type="Pfam" id="PF06136"/>
    </source>
</evidence>
<feature type="compositionally biased region" description="Basic and acidic residues" evidence="8">
    <location>
        <begin position="224"/>
        <end position="242"/>
    </location>
</feature>
<feature type="region of interest" description="Disordered" evidence="8">
    <location>
        <begin position="200"/>
        <end position="242"/>
    </location>
</feature>
<keyword evidence="2" id="KW-0217">Developmental protein</keyword>